<protein>
    <submittedName>
        <fullName evidence="2">Uncharacterized protein</fullName>
    </submittedName>
</protein>
<proteinExistence type="predicted"/>
<comment type="caution">
    <text evidence="2">The sequence shown here is derived from an EMBL/GenBank/DDBJ whole genome shotgun (WGS) entry which is preliminary data.</text>
</comment>
<dbReference type="EMBL" id="MPIN01000002">
    <property type="protein sequence ID" value="OJH40638.1"/>
    <property type="molecule type" value="Genomic_DNA"/>
</dbReference>
<sequence>MQRLFSMFPDGGPGAGLLLLRLSVALSLLFYPSGGPLMHAMLALSAAGLCLGVLTPPLAVVCCLFSFYDFMVMDGATLPEAGIKLFAAGALALLGPGAHSVDARLFGRRVVTLTPRKKTRLDE</sequence>
<evidence type="ECO:0000313" key="3">
    <source>
        <dbReference type="Proteomes" id="UP000182229"/>
    </source>
</evidence>
<dbReference type="RefSeq" id="WP_071897081.1">
    <property type="nucleotide sequence ID" value="NZ_MPIN01000002.1"/>
</dbReference>
<keyword evidence="1" id="KW-0472">Membrane</keyword>
<reference evidence="2 3" key="2">
    <citation type="submission" date="2016-12" db="EMBL/GenBank/DDBJ databases">
        <title>Draft Genome Sequence of Cystobacter ferrugineus Strain Cbfe23.</title>
        <authorList>
            <person name="Akbar S."/>
            <person name="Dowd S.E."/>
            <person name="Stevens D.C."/>
        </authorList>
    </citation>
    <scope>NUCLEOTIDE SEQUENCE [LARGE SCALE GENOMIC DNA]</scope>
    <source>
        <strain evidence="2 3">Cbfe23</strain>
    </source>
</reference>
<name>A0A1L9BEI9_9BACT</name>
<dbReference type="OrthoDB" id="5520867at2"/>
<keyword evidence="1" id="KW-0812">Transmembrane</keyword>
<keyword evidence="3" id="KW-1185">Reference proteome</keyword>
<dbReference type="AlphaFoldDB" id="A0A1L9BEI9"/>
<gene>
    <name evidence="2" type="ORF">BON30_06725</name>
</gene>
<feature type="transmembrane region" description="Helical" evidence="1">
    <location>
        <begin position="43"/>
        <end position="68"/>
    </location>
</feature>
<keyword evidence="1" id="KW-1133">Transmembrane helix</keyword>
<organism evidence="2 3">
    <name type="scientific">Cystobacter ferrugineus</name>
    <dbReference type="NCBI Taxonomy" id="83449"/>
    <lineage>
        <taxon>Bacteria</taxon>
        <taxon>Pseudomonadati</taxon>
        <taxon>Myxococcota</taxon>
        <taxon>Myxococcia</taxon>
        <taxon>Myxococcales</taxon>
        <taxon>Cystobacterineae</taxon>
        <taxon>Archangiaceae</taxon>
        <taxon>Cystobacter</taxon>
    </lineage>
</organism>
<dbReference type="STRING" id="83449.BON30_06725"/>
<evidence type="ECO:0000256" key="1">
    <source>
        <dbReference type="SAM" id="Phobius"/>
    </source>
</evidence>
<evidence type="ECO:0000313" key="2">
    <source>
        <dbReference type="EMBL" id="OJH40638.1"/>
    </source>
</evidence>
<accession>A0A1L9BEI9</accession>
<reference evidence="3" key="1">
    <citation type="submission" date="2016-11" db="EMBL/GenBank/DDBJ databases">
        <authorList>
            <person name="Shukria A."/>
            <person name="Stevens D.C."/>
        </authorList>
    </citation>
    <scope>NUCLEOTIDE SEQUENCE [LARGE SCALE GENOMIC DNA]</scope>
    <source>
        <strain evidence="3">Cbfe23</strain>
    </source>
</reference>
<feature type="transmembrane region" description="Helical" evidence="1">
    <location>
        <begin position="12"/>
        <end position="31"/>
    </location>
</feature>
<dbReference type="Proteomes" id="UP000182229">
    <property type="component" value="Unassembled WGS sequence"/>
</dbReference>